<reference evidence="2 3" key="2">
    <citation type="journal article" date="2013" name="Environ. Sci. Technol.">
        <title>The 4-tert-butylphenol-utilizing bacterium Sphingobium fuliginis OMI can degrade bisphenols via phenolic ring hydroxylation and meta-cleavage pathway.</title>
        <authorList>
            <person name="Ogata Y."/>
            <person name="Goda S."/>
            <person name="Toyama T."/>
            <person name="Sei K."/>
            <person name="Ike M."/>
        </authorList>
    </citation>
    <scope>NUCLEOTIDE SEQUENCE [LARGE SCALE GENOMIC DNA]</scope>
    <source>
        <strain evidence="2 3">OMI</strain>
    </source>
</reference>
<protein>
    <submittedName>
        <fullName evidence="2">Uncharacterized protein</fullName>
    </submittedName>
</protein>
<feature type="region of interest" description="Disordered" evidence="1">
    <location>
        <begin position="1"/>
        <end position="40"/>
    </location>
</feature>
<evidence type="ECO:0000313" key="2">
    <source>
        <dbReference type="EMBL" id="GAY21996.1"/>
    </source>
</evidence>
<evidence type="ECO:0000313" key="3">
    <source>
        <dbReference type="Proteomes" id="UP000221538"/>
    </source>
</evidence>
<dbReference type="AlphaFoldDB" id="A0A292ZGG0"/>
<proteinExistence type="predicted"/>
<dbReference type="RefSeq" id="WP_218042345.1">
    <property type="nucleotide sequence ID" value="NZ_BEWI01000032.1"/>
</dbReference>
<accession>A0A292ZGG0</accession>
<dbReference type="Proteomes" id="UP000221538">
    <property type="component" value="Unassembled WGS sequence"/>
</dbReference>
<sequence>MAHGFGANPGSDDPRRTGGNTGRLISVEDGYDPVTGLPRMGSIPVCVERLPAAE</sequence>
<name>A0A292ZGG0_SPHSA</name>
<reference evidence="2 3" key="1">
    <citation type="journal article" date="2013" name="Biodegradation">
        <title>Occurrence of 4-tert-butylphenol (4-t-BP) biodegradation in an aquatic sample caused by the presence of Spirodela polyrrhiza and isolation of a 4-t-BP-utilizing bacterium.</title>
        <authorList>
            <person name="Ogata Y."/>
            <person name="Toyama T."/>
            <person name="Yu N."/>
            <person name="Wang X."/>
            <person name="Sei K."/>
            <person name="Ike M."/>
        </authorList>
    </citation>
    <scope>NUCLEOTIDE SEQUENCE [LARGE SCALE GENOMIC DNA]</scope>
    <source>
        <strain evidence="2 3">OMI</strain>
    </source>
</reference>
<comment type="caution">
    <text evidence="2">The sequence shown here is derived from an EMBL/GenBank/DDBJ whole genome shotgun (WGS) entry which is preliminary data.</text>
</comment>
<organism evidence="2 3">
    <name type="scientific">Sphingobium fuliginis (strain ATCC 27551)</name>
    <dbReference type="NCBI Taxonomy" id="336203"/>
    <lineage>
        <taxon>Bacteria</taxon>
        <taxon>Pseudomonadati</taxon>
        <taxon>Pseudomonadota</taxon>
        <taxon>Alphaproteobacteria</taxon>
        <taxon>Sphingomonadales</taxon>
        <taxon>Sphingomonadaceae</taxon>
        <taxon>Sphingobium</taxon>
    </lineage>
</organism>
<gene>
    <name evidence="2" type="ORF">SFOMI_2549</name>
</gene>
<dbReference type="EMBL" id="BEWI01000032">
    <property type="protein sequence ID" value="GAY21996.1"/>
    <property type="molecule type" value="Genomic_DNA"/>
</dbReference>
<evidence type="ECO:0000256" key="1">
    <source>
        <dbReference type="SAM" id="MobiDB-lite"/>
    </source>
</evidence>